<dbReference type="InterPro" id="IPR011010">
    <property type="entry name" value="DNA_brk_join_enz"/>
</dbReference>
<reference evidence="3" key="1">
    <citation type="submission" date="2023-04" db="EMBL/GenBank/DDBJ databases">
        <title>Phytophthora fragariaefolia NBRC 109709.</title>
        <authorList>
            <person name="Ichikawa N."/>
            <person name="Sato H."/>
            <person name="Tonouchi N."/>
        </authorList>
    </citation>
    <scope>NUCLEOTIDE SEQUENCE</scope>
    <source>
        <strain evidence="3">NBRC 109709</strain>
    </source>
</reference>
<keyword evidence="4" id="KW-1185">Reference proteome</keyword>
<gene>
    <name evidence="3" type="ORF">Pfra01_002364600</name>
</gene>
<dbReference type="GO" id="GO:0003677">
    <property type="term" value="F:DNA binding"/>
    <property type="evidence" value="ECO:0007669"/>
    <property type="project" value="InterPro"/>
</dbReference>
<evidence type="ECO:0000256" key="1">
    <source>
        <dbReference type="ARBA" id="ARBA00023172"/>
    </source>
</evidence>
<dbReference type="EMBL" id="BSXT01003877">
    <property type="protein sequence ID" value="GMF55942.1"/>
    <property type="molecule type" value="Genomic_DNA"/>
</dbReference>
<dbReference type="InterPro" id="IPR013762">
    <property type="entry name" value="Integrase-like_cat_sf"/>
</dbReference>
<organism evidence="3 4">
    <name type="scientific">Phytophthora fragariaefolia</name>
    <dbReference type="NCBI Taxonomy" id="1490495"/>
    <lineage>
        <taxon>Eukaryota</taxon>
        <taxon>Sar</taxon>
        <taxon>Stramenopiles</taxon>
        <taxon>Oomycota</taxon>
        <taxon>Peronosporomycetes</taxon>
        <taxon>Peronosporales</taxon>
        <taxon>Peronosporaceae</taxon>
        <taxon>Phytophthora</taxon>
    </lineage>
</organism>
<sequence length="369" mass="41001">MKRARENTARSFLKFLEEENVSWKYLEVCMAWESAPIVLEAVADRFGAYLAFKDGTCPLLAIALAIASQFSPTTWHLSQFPVHQAVLRVPLTPATPVIDLMDHPESMPDGQSSNKQPGQDKTCDGAPGIHSYVNRILDKVAECAGVSERLTSHSFRRGGAQHANGAEMCVQWIFDRGAWNMTATNKAFAYVFNTPSEDLKVARVLSSRHQDQIVALLSLDSFDSDTQAKIQFVVDALFAASVGLETAQHNVHGRIIDTIMAYLLRHYPCVKKLNSDGLPIQRLEACAVEKGFTVNTLLSWPSHLACDLNTSSATKPGESQKPATDITQTPLVCHQAALIEQLIKVNQKLDARMTTMEDVFYNRQQRKRK</sequence>
<dbReference type="GO" id="GO:0006310">
    <property type="term" value="P:DNA recombination"/>
    <property type="evidence" value="ECO:0007669"/>
    <property type="project" value="UniProtKB-KW"/>
</dbReference>
<protein>
    <submittedName>
        <fullName evidence="3">Unnamed protein product</fullName>
    </submittedName>
</protein>
<name>A0A9W6Y810_9STRA</name>
<feature type="region of interest" description="Disordered" evidence="2">
    <location>
        <begin position="98"/>
        <end position="124"/>
    </location>
</feature>
<evidence type="ECO:0000313" key="3">
    <source>
        <dbReference type="EMBL" id="GMF55942.1"/>
    </source>
</evidence>
<evidence type="ECO:0000313" key="4">
    <source>
        <dbReference type="Proteomes" id="UP001165121"/>
    </source>
</evidence>
<dbReference type="Gene3D" id="1.10.443.10">
    <property type="entry name" value="Intergrase catalytic core"/>
    <property type="match status" value="1"/>
</dbReference>
<dbReference type="GO" id="GO:0015074">
    <property type="term" value="P:DNA integration"/>
    <property type="evidence" value="ECO:0007669"/>
    <property type="project" value="InterPro"/>
</dbReference>
<keyword evidence="1" id="KW-0233">DNA recombination</keyword>
<comment type="caution">
    <text evidence="3">The sequence shown here is derived from an EMBL/GenBank/DDBJ whole genome shotgun (WGS) entry which is preliminary data.</text>
</comment>
<feature type="compositionally biased region" description="Polar residues" evidence="2">
    <location>
        <begin position="109"/>
        <end position="119"/>
    </location>
</feature>
<evidence type="ECO:0000256" key="2">
    <source>
        <dbReference type="SAM" id="MobiDB-lite"/>
    </source>
</evidence>
<proteinExistence type="predicted"/>
<dbReference type="AlphaFoldDB" id="A0A9W6Y810"/>
<dbReference type="OrthoDB" id="127586at2759"/>
<accession>A0A9W6Y810</accession>
<dbReference type="SUPFAM" id="SSF56349">
    <property type="entry name" value="DNA breaking-rejoining enzymes"/>
    <property type="match status" value="1"/>
</dbReference>
<dbReference type="Proteomes" id="UP001165121">
    <property type="component" value="Unassembled WGS sequence"/>
</dbReference>